<evidence type="ECO:0000313" key="2">
    <source>
        <dbReference type="EMBL" id="NKI30996.1"/>
    </source>
</evidence>
<evidence type="ECO:0000313" key="3">
    <source>
        <dbReference type="Proteomes" id="UP000718451"/>
    </source>
</evidence>
<gene>
    <name evidence="2" type="ORF">HCU67_03510</name>
</gene>
<accession>A0ABX1GPN1</accession>
<organism evidence="2 3">
    <name type="scientific">Croceivirga thetidis</name>
    <dbReference type="NCBI Taxonomy" id="2721623"/>
    <lineage>
        <taxon>Bacteria</taxon>
        <taxon>Pseudomonadati</taxon>
        <taxon>Bacteroidota</taxon>
        <taxon>Flavobacteriia</taxon>
        <taxon>Flavobacteriales</taxon>
        <taxon>Flavobacteriaceae</taxon>
        <taxon>Croceivirga</taxon>
    </lineage>
</organism>
<dbReference type="Proteomes" id="UP000718451">
    <property type="component" value="Unassembled WGS sequence"/>
</dbReference>
<dbReference type="EMBL" id="JAAWWL010000001">
    <property type="protein sequence ID" value="NKI30996.1"/>
    <property type="molecule type" value="Genomic_DNA"/>
</dbReference>
<dbReference type="Pfam" id="PF11276">
    <property type="entry name" value="DUF3078"/>
    <property type="match status" value="1"/>
</dbReference>
<comment type="caution">
    <text evidence="2">The sequence shown here is derived from an EMBL/GenBank/DDBJ whole genome shotgun (WGS) entry which is preliminary data.</text>
</comment>
<reference evidence="2 3" key="1">
    <citation type="submission" date="2020-04" db="EMBL/GenBank/DDBJ databases">
        <authorList>
            <person name="Yoon J."/>
        </authorList>
    </citation>
    <scope>NUCLEOTIDE SEQUENCE [LARGE SCALE GENOMIC DNA]</scope>
    <source>
        <strain evidence="2 3">DJ-13</strain>
    </source>
</reference>
<evidence type="ECO:0000256" key="1">
    <source>
        <dbReference type="SAM" id="SignalP"/>
    </source>
</evidence>
<sequence>MLKLFFLSAFLNLSPTSLFAQIQERDSVFDQTNATQTDTIVIRWPQKKAKIVSRGLKDLTPEVLLVKPKTLVKKYKKITPFSLWESQNQFSLNINEVAFVNWNAGGENSISGLANLNLARNYKFGNITWANELRLRYGINIQEGQGLRKTDDFIKFSSVFGYRKDSVTPWYASAKLNFNTQFSDGFRFPEEIPISRFMAPGYLFLGGGVTFEPKDKKFILYVSPLTQKSTFVLDETLSNQGAFGVQRGEKTFTELGFLVTNSWEKEILKNILMNHRLTLYTDYIRSFGNVDFDWEMNFTLKVNQYVNANIGTHLIYDDDIKFDEVVAEDGTVTTPGTPRIQFKQLLGVGFVYKF</sequence>
<proteinExistence type="predicted"/>
<keyword evidence="1" id="KW-0732">Signal</keyword>
<name>A0ABX1GPN1_9FLAO</name>
<feature type="signal peptide" evidence="1">
    <location>
        <begin position="1"/>
        <end position="20"/>
    </location>
</feature>
<dbReference type="InterPro" id="IPR021428">
    <property type="entry name" value="DUF3078"/>
</dbReference>
<protein>
    <submittedName>
        <fullName evidence="2">DUF3078 domain-containing protein</fullName>
    </submittedName>
</protein>
<feature type="chain" id="PRO_5045539353" evidence="1">
    <location>
        <begin position="21"/>
        <end position="354"/>
    </location>
</feature>
<keyword evidence="3" id="KW-1185">Reference proteome</keyword>